<keyword evidence="3" id="KW-0539">Nucleus</keyword>
<dbReference type="PANTHER" id="PTHR13952">
    <property type="entry name" value="U1 SMALL NUCLEAR RIBONUCLEOPROTEIN 70 KD"/>
    <property type="match status" value="1"/>
</dbReference>
<dbReference type="Pfam" id="PF00076">
    <property type="entry name" value="RRM_1"/>
    <property type="match status" value="1"/>
</dbReference>
<dbReference type="InterPro" id="IPR034143">
    <property type="entry name" value="snRNP70_RRM"/>
</dbReference>
<feature type="region of interest" description="Disordered" evidence="6">
    <location>
        <begin position="235"/>
        <end position="464"/>
    </location>
</feature>
<organism evidence="8 9">
    <name type="scientific">Coleophoma cylindrospora</name>
    <dbReference type="NCBI Taxonomy" id="1849047"/>
    <lineage>
        <taxon>Eukaryota</taxon>
        <taxon>Fungi</taxon>
        <taxon>Dikarya</taxon>
        <taxon>Ascomycota</taxon>
        <taxon>Pezizomycotina</taxon>
        <taxon>Leotiomycetes</taxon>
        <taxon>Helotiales</taxon>
        <taxon>Dermateaceae</taxon>
        <taxon>Coleophoma</taxon>
    </lineage>
</organism>
<evidence type="ECO:0000256" key="4">
    <source>
        <dbReference type="ARBA" id="ARBA00023274"/>
    </source>
</evidence>
<evidence type="ECO:0000256" key="1">
    <source>
        <dbReference type="ARBA" id="ARBA00004123"/>
    </source>
</evidence>
<dbReference type="SUPFAM" id="SSF54928">
    <property type="entry name" value="RNA-binding domain, RBD"/>
    <property type="match status" value="1"/>
</dbReference>
<reference evidence="8 9" key="1">
    <citation type="journal article" date="2018" name="IMA Fungus">
        <title>IMA Genome-F 9: Draft genome sequence of Annulohypoxylon stygium, Aspergillus mulundensis, Berkeleyomyces basicola (syn. Thielaviopsis basicola), Ceratocystis smalleyi, two Cercospora beticola strains, Coleophoma cylindrospora, Fusarium fracticaudum, Phialophora cf. hyalina, and Morchella septimelata.</title>
        <authorList>
            <person name="Wingfield B.D."/>
            <person name="Bills G.F."/>
            <person name="Dong Y."/>
            <person name="Huang W."/>
            <person name="Nel W.J."/>
            <person name="Swalarsk-Parry B.S."/>
            <person name="Vaghefi N."/>
            <person name="Wilken P.M."/>
            <person name="An Z."/>
            <person name="de Beer Z.W."/>
            <person name="De Vos L."/>
            <person name="Chen L."/>
            <person name="Duong T.A."/>
            <person name="Gao Y."/>
            <person name="Hammerbacher A."/>
            <person name="Kikkert J.R."/>
            <person name="Li Y."/>
            <person name="Li H."/>
            <person name="Li K."/>
            <person name="Li Q."/>
            <person name="Liu X."/>
            <person name="Ma X."/>
            <person name="Naidoo K."/>
            <person name="Pethybridge S.J."/>
            <person name="Sun J."/>
            <person name="Steenkamp E.T."/>
            <person name="van der Nest M.A."/>
            <person name="van Wyk S."/>
            <person name="Wingfield M.J."/>
            <person name="Xiong C."/>
            <person name="Yue Q."/>
            <person name="Zhang X."/>
        </authorList>
    </citation>
    <scope>NUCLEOTIDE SEQUENCE [LARGE SCALE GENOMIC DNA]</scope>
    <source>
        <strain evidence="8 9">BP6252</strain>
    </source>
</reference>
<keyword evidence="4" id="KW-0687">Ribonucleoprotein</keyword>
<evidence type="ECO:0000259" key="7">
    <source>
        <dbReference type="PROSITE" id="PS50102"/>
    </source>
</evidence>
<dbReference type="Proteomes" id="UP000256645">
    <property type="component" value="Unassembled WGS sequence"/>
</dbReference>
<feature type="compositionally biased region" description="Gly residues" evidence="6">
    <location>
        <begin position="257"/>
        <end position="329"/>
    </location>
</feature>
<dbReference type="GO" id="GO:0005685">
    <property type="term" value="C:U1 snRNP"/>
    <property type="evidence" value="ECO:0007669"/>
    <property type="project" value="TreeGrafter"/>
</dbReference>
<evidence type="ECO:0000256" key="6">
    <source>
        <dbReference type="SAM" id="MobiDB-lite"/>
    </source>
</evidence>
<dbReference type="EMBL" id="PDLM01000001">
    <property type="protein sequence ID" value="RDW88587.1"/>
    <property type="molecule type" value="Genomic_DNA"/>
</dbReference>
<dbReference type="GO" id="GO:0071011">
    <property type="term" value="C:precatalytic spliceosome"/>
    <property type="evidence" value="ECO:0007669"/>
    <property type="project" value="TreeGrafter"/>
</dbReference>
<feature type="compositionally biased region" description="Gly residues" evidence="6">
    <location>
        <begin position="342"/>
        <end position="361"/>
    </location>
</feature>
<dbReference type="FunFam" id="3.30.70.330:FF:000298">
    <property type="entry name" value="U1 small nuclear ribonucleoprotein 70 kDa"/>
    <property type="match status" value="1"/>
</dbReference>
<evidence type="ECO:0000313" key="8">
    <source>
        <dbReference type="EMBL" id="RDW88587.1"/>
    </source>
</evidence>
<feature type="compositionally biased region" description="Low complexity" evidence="6">
    <location>
        <begin position="330"/>
        <end position="341"/>
    </location>
</feature>
<evidence type="ECO:0000256" key="5">
    <source>
        <dbReference type="PROSITE-ProRule" id="PRU00176"/>
    </source>
</evidence>
<gene>
    <name evidence="8" type="ORF">BP6252_00619</name>
</gene>
<dbReference type="Pfam" id="PF12220">
    <property type="entry name" value="U1snRNP70_N"/>
    <property type="match status" value="1"/>
</dbReference>
<dbReference type="InterPro" id="IPR000504">
    <property type="entry name" value="RRM_dom"/>
</dbReference>
<feature type="compositionally biased region" description="Gly residues" evidence="6">
    <location>
        <begin position="370"/>
        <end position="382"/>
    </location>
</feature>
<feature type="compositionally biased region" description="Basic and acidic residues" evidence="6">
    <location>
        <begin position="417"/>
        <end position="450"/>
    </location>
</feature>
<dbReference type="InterPro" id="IPR035979">
    <property type="entry name" value="RBD_domain_sf"/>
</dbReference>
<dbReference type="STRING" id="1849047.A0A3D8SQL6"/>
<dbReference type="InterPro" id="IPR012677">
    <property type="entry name" value="Nucleotide-bd_a/b_plait_sf"/>
</dbReference>
<dbReference type="CDD" id="cd12236">
    <property type="entry name" value="RRM_snRNP70"/>
    <property type="match status" value="1"/>
</dbReference>
<dbReference type="SMART" id="SM00360">
    <property type="entry name" value="RRM"/>
    <property type="match status" value="1"/>
</dbReference>
<accession>A0A3D8SQL6</accession>
<dbReference type="GO" id="GO:0030619">
    <property type="term" value="F:U1 snRNA binding"/>
    <property type="evidence" value="ECO:0007669"/>
    <property type="project" value="InterPro"/>
</dbReference>
<comment type="subcellular location">
    <subcellularLocation>
        <location evidence="1">Nucleus</location>
    </subcellularLocation>
</comment>
<evidence type="ECO:0000256" key="3">
    <source>
        <dbReference type="ARBA" id="ARBA00023242"/>
    </source>
</evidence>
<dbReference type="Gene3D" id="3.30.70.330">
    <property type="match status" value="1"/>
</dbReference>
<dbReference type="OrthoDB" id="4207594at2759"/>
<evidence type="ECO:0000256" key="2">
    <source>
        <dbReference type="ARBA" id="ARBA00022884"/>
    </source>
</evidence>
<evidence type="ECO:0000313" key="9">
    <source>
        <dbReference type="Proteomes" id="UP000256645"/>
    </source>
</evidence>
<dbReference type="InterPro" id="IPR051183">
    <property type="entry name" value="U1_U11-U12_snRNP_70-35kDa"/>
</dbReference>
<protein>
    <recommendedName>
        <fullName evidence="7">RRM domain-containing protein</fullName>
    </recommendedName>
</protein>
<feature type="domain" description="RRM" evidence="7">
    <location>
        <begin position="141"/>
        <end position="227"/>
    </location>
</feature>
<dbReference type="GO" id="GO:0000398">
    <property type="term" value="P:mRNA splicing, via spliceosome"/>
    <property type="evidence" value="ECO:0007669"/>
    <property type="project" value="TreeGrafter"/>
</dbReference>
<proteinExistence type="predicted"/>
<name>A0A3D8SQL6_9HELO</name>
<dbReference type="AlphaFoldDB" id="A0A3D8SQL6"/>
<dbReference type="InterPro" id="IPR022023">
    <property type="entry name" value="U1snRNP70_N"/>
</dbReference>
<keyword evidence="2 5" id="KW-0694">RNA-binding</keyword>
<feature type="compositionally biased region" description="Basic and acidic residues" evidence="6">
    <location>
        <begin position="383"/>
        <end position="400"/>
    </location>
</feature>
<dbReference type="PROSITE" id="PS50102">
    <property type="entry name" value="RRM"/>
    <property type="match status" value="1"/>
</dbReference>
<comment type="caution">
    <text evidence="8">The sequence shown here is derived from an EMBL/GenBank/DDBJ whole genome shotgun (WGS) entry which is preliminary data.</text>
</comment>
<dbReference type="PANTHER" id="PTHR13952:SF5">
    <property type="entry name" value="U1 SMALL NUCLEAR RIBONUCLEOPROTEIN 70 KDA"/>
    <property type="match status" value="1"/>
</dbReference>
<sequence length="464" mass="49795">MFPVRVNLDVAEPSIINDSSTSCKLIPSIANSSLSASRKMTDKLPPNLLALFAPRPPLRWVQPADHAPEDRKTANISGVAAFLPQLQEYKETDTYVPTESWLQRKDRLKLEKKEAQEQLLKEGPTSYKPQEDPNIRGDAFKTLIVARLSYDATEQDLESEFGRFGPIERIRIVADTHQDEKPNKKKKKHRGYAFVVYEREKDMRAALENCDGIRIKDRRIKVDVERGRTVKGWKPRRFGGGLGGRGYTKAVPPRPLGPGGFGGGPGGFRGGGGGFRGGFDGGRGRGGFRGGFQERGGYGGGRGGIGFQGGGGFSRGGFGGDRGGHGGSNGYAPPNAPAGPGASRGGYGGGSYGRGGYGGSGSPDRNGSAGPSGGYDSRGGGRSYDDRNGGYRGGGDRGYGDRNGGGRSGSGSNMEPVRPREGRDGGGYRDRDRDGGYDRRDDDAPRKRPYESSGYEDPRKLRRY</sequence>
<dbReference type="GO" id="GO:0003729">
    <property type="term" value="F:mRNA binding"/>
    <property type="evidence" value="ECO:0007669"/>
    <property type="project" value="TreeGrafter"/>
</dbReference>
<dbReference type="GO" id="GO:0071004">
    <property type="term" value="C:U2-type prespliceosome"/>
    <property type="evidence" value="ECO:0007669"/>
    <property type="project" value="TreeGrafter"/>
</dbReference>
<keyword evidence="9" id="KW-1185">Reference proteome</keyword>